<keyword evidence="3" id="KW-1185">Reference proteome</keyword>
<evidence type="ECO:0000256" key="1">
    <source>
        <dbReference type="SAM" id="MobiDB-lite"/>
    </source>
</evidence>
<reference evidence="2" key="1">
    <citation type="submission" date="2020-07" db="EMBL/GenBank/DDBJ databases">
        <title>Multicomponent nature underlies the extraordinary mechanical properties of spider dragline silk.</title>
        <authorList>
            <person name="Kono N."/>
            <person name="Nakamura H."/>
            <person name="Mori M."/>
            <person name="Yoshida Y."/>
            <person name="Ohtoshi R."/>
            <person name="Malay A.D."/>
            <person name="Moran D.A.P."/>
            <person name="Tomita M."/>
            <person name="Numata K."/>
            <person name="Arakawa K."/>
        </authorList>
    </citation>
    <scope>NUCLEOTIDE SEQUENCE</scope>
</reference>
<dbReference type="OrthoDB" id="10258608at2759"/>
<feature type="compositionally biased region" description="Polar residues" evidence="1">
    <location>
        <begin position="1"/>
        <end position="21"/>
    </location>
</feature>
<accession>A0A8X6FL01</accession>
<evidence type="ECO:0000313" key="2">
    <source>
        <dbReference type="EMBL" id="GFQ83560.1"/>
    </source>
</evidence>
<dbReference type="AlphaFoldDB" id="A0A8X6FL01"/>
<proteinExistence type="predicted"/>
<evidence type="ECO:0000313" key="3">
    <source>
        <dbReference type="Proteomes" id="UP000887116"/>
    </source>
</evidence>
<dbReference type="Proteomes" id="UP000887116">
    <property type="component" value="Unassembled WGS sequence"/>
</dbReference>
<comment type="caution">
    <text evidence="2">The sequence shown here is derived from an EMBL/GenBank/DDBJ whole genome shotgun (WGS) entry which is preliminary data.</text>
</comment>
<sequence>MLNQSQYFQSKDISALPTSDGDSMDSSKRGVLQQGASGYLLGQELISSQSPEKNSTAVDSCEKQKPLILPNRMKISPEIPSHEMLMAVKHKKKILITGTEQFNSQPNKA</sequence>
<gene>
    <name evidence="2" type="primary">GBF1_4</name>
    <name evidence="2" type="ORF">TNCT_717651</name>
</gene>
<name>A0A8X6FL01_TRICU</name>
<feature type="region of interest" description="Disordered" evidence="1">
    <location>
        <begin position="1"/>
        <end position="30"/>
    </location>
</feature>
<protein>
    <submittedName>
        <fullName evidence="2">Golgi-specific brefeldin A-resistance guanine nucleotide exchange factor 1</fullName>
    </submittedName>
</protein>
<organism evidence="2 3">
    <name type="scientific">Trichonephila clavata</name>
    <name type="common">Joro spider</name>
    <name type="synonym">Nephila clavata</name>
    <dbReference type="NCBI Taxonomy" id="2740835"/>
    <lineage>
        <taxon>Eukaryota</taxon>
        <taxon>Metazoa</taxon>
        <taxon>Ecdysozoa</taxon>
        <taxon>Arthropoda</taxon>
        <taxon>Chelicerata</taxon>
        <taxon>Arachnida</taxon>
        <taxon>Araneae</taxon>
        <taxon>Araneomorphae</taxon>
        <taxon>Entelegynae</taxon>
        <taxon>Araneoidea</taxon>
        <taxon>Nephilidae</taxon>
        <taxon>Trichonephila</taxon>
    </lineage>
</organism>
<dbReference type="EMBL" id="BMAO01012736">
    <property type="protein sequence ID" value="GFQ83560.1"/>
    <property type="molecule type" value="Genomic_DNA"/>
</dbReference>